<evidence type="ECO:0000256" key="1">
    <source>
        <dbReference type="SAM" id="SignalP"/>
    </source>
</evidence>
<gene>
    <name evidence="2" type="ORF">OIU84_025588</name>
</gene>
<name>A0AAD6KJV6_9ROSI</name>
<feature type="signal peptide" evidence="1">
    <location>
        <begin position="1"/>
        <end position="18"/>
    </location>
</feature>
<accession>A0AAD6KJV6</accession>
<evidence type="ECO:0000313" key="3">
    <source>
        <dbReference type="Proteomes" id="UP001162972"/>
    </source>
</evidence>
<organism evidence="2 3">
    <name type="scientific">Salix udensis</name>
    <dbReference type="NCBI Taxonomy" id="889485"/>
    <lineage>
        <taxon>Eukaryota</taxon>
        <taxon>Viridiplantae</taxon>
        <taxon>Streptophyta</taxon>
        <taxon>Embryophyta</taxon>
        <taxon>Tracheophyta</taxon>
        <taxon>Spermatophyta</taxon>
        <taxon>Magnoliopsida</taxon>
        <taxon>eudicotyledons</taxon>
        <taxon>Gunneridae</taxon>
        <taxon>Pentapetalae</taxon>
        <taxon>rosids</taxon>
        <taxon>fabids</taxon>
        <taxon>Malpighiales</taxon>
        <taxon>Salicaceae</taxon>
        <taxon>Saliceae</taxon>
        <taxon>Salix</taxon>
    </lineage>
</organism>
<evidence type="ECO:0000313" key="2">
    <source>
        <dbReference type="EMBL" id="KAJ6424847.1"/>
    </source>
</evidence>
<keyword evidence="1" id="KW-0732">Signal</keyword>
<keyword evidence="3" id="KW-1185">Reference proteome</keyword>
<dbReference type="AlphaFoldDB" id="A0AAD6KJV6"/>
<dbReference type="Proteomes" id="UP001162972">
    <property type="component" value="Chromosome 16"/>
</dbReference>
<protein>
    <submittedName>
        <fullName evidence="2">Uncharacterized protein</fullName>
    </submittedName>
</protein>
<reference evidence="2 3" key="1">
    <citation type="journal article" date="2023" name="Int. J. Mol. Sci.">
        <title>De Novo Assembly and Annotation of 11 Diverse Shrub Willow (Salix) Genomes Reveals Novel Gene Organization in Sex-Linked Regions.</title>
        <authorList>
            <person name="Hyden B."/>
            <person name="Feng K."/>
            <person name="Yates T.B."/>
            <person name="Jawdy S."/>
            <person name="Cereghino C."/>
            <person name="Smart L.B."/>
            <person name="Muchero W."/>
        </authorList>
    </citation>
    <scope>NUCLEOTIDE SEQUENCE [LARGE SCALE GENOMIC DNA]</scope>
    <source>
        <tissue evidence="2">Shoot tip</tissue>
    </source>
</reference>
<sequence>MRILLILIPCPWILGVYTRTVEVSCSKMEMENENGFVCSSLNPKLCTNGFLAAEDDQTPTYRHLHSDLYLLYLLNEASSDPCSSSTEYGYSSMDLDLEMDQTDSPKGKKEMDLIEMICSSQSSQGSNKM</sequence>
<feature type="chain" id="PRO_5042053688" evidence="1">
    <location>
        <begin position="19"/>
        <end position="129"/>
    </location>
</feature>
<comment type="caution">
    <text evidence="2">The sequence shown here is derived from an EMBL/GenBank/DDBJ whole genome shotgun (WGS) entry which is preliminary data.</text>
</comment>
<dbReference type="EMBL" id="JAPFFJ010000006">
    <property type="protein sequence ID" value="KAJ6424847.1"/>
    <property type="molecule type" value="Genomic_DNA"/>
</dbReference>
<proteinExistence type="predicted"/>